<dbReference type="Pfam" id="PF03975">
    <property type="entry name" value="CheD"/>
    <property type="match status" value="1"/>
</dbReference>
<dbReference type="HAMAP" id="MF_01440">
    <property type="entry name" value="CheD"/>
    <property type="match status" value="1"/>
</dbReference>
<dbReference type="EMBL" id="JAUJEB010000001">
    <property type="protein sequence ID" value="MDN5210899.1"/>
    <property type="molecule type" value="Genomic_DNA"/>
</dbReference>
<evidence type="ECO:0000256" key="1">
    <source>
        <dbReference type="ARBA" id="ARBA00022500"/>
    </source>
</evidence>
<keyword evidence="5" id="KW-1185">Reference proteome</keyword>
<dbReference type="PANTHER" id="PTHR35147">
    <property type="entry name" value="CHEMORECEPTOR GLUTAMINE DEAMIDASE CHED-RELATED"/>
    <property type="match status" value="1"/>
</dbReference>
<dbReference type="PANTHER" id="PTHR35147:SF3">
    <property type="entry name" value="CHEMORECEPTOR GLUTAMINE DEAMIDASE CHED 1-RELATED"/>
    <property type="match status" value="1"/>
</dbReference>
<evidence type="ECO:0000313" key="4">
    <source>
        <dbReference type="EMBL" id="MDN5210899.1"/>
    </source>
</evidence>
<keyword evidence="1 3" id="KW-0145">Chemotaxis</keyword>
<evidence type="ECO:0000313" key="5">
    <source>
        <dbReference type="Proteomes" id="UP001172083"/>
    </source>
</evidence>
<dbReference type="Proteomes" id="UP001172083">
    <property type="component" value="Unassembled WGS sequence"/>
</dbReference>
<sequence>MKEQTINISGHYLFPSAIFVTEKDYLVTTVLGSCVAVCLYDTVRKVGGINHYMLPLWNGKGLASPKFGNIAIEQLITKMLKSGAKKENLIAKLFGGANQSSSTMRIGERNVELAIDLLQKNDINIVARSTGGFVGRKIIFNTSTGQVRMKYVNK</sequence>
<evidence type="ECO:0000256" key="2">
    <source>
        <dbReference type="ARBA" id="ARBA00022801"/>
    </source>
</evidence>
<protein>
    <recommendedName>
        <fullName evidence="3">Probable chemoreceptor glutamine deamidase CheD</fullName>
        <ecNumber evidence="3">3.5.1.44</ecNumber>
    </recommendedName>
</protein>
<comment type="function">
    <text evidence="3">Probably deamidates glutamine residues to glutamate on methyl-accepting chemotaxis receptors (MCPs), playing an important role in chemotaxis.</text>
</comment>
<dbReference type="RefSeq" id="WP_346756239.1">
    <property type="nucleotide sequence ID" value="NZ_JAUJEB010000001.1"/>
</dbReference>
<dbReference type="InterPro" id="IPR011324">
    <property type="entry name" value="Cytotoxic_necrot_fac-like_cat"/>
</dbReference>
<dbReference type="EC" id="3.5.1.44" evidence="3"/>
<dbReference type="Gene3D" id="3.30.1330.200">
    <property type="match status" value="1"/>
</dbReference>
<evidence type="ECO:0000256" key="3">
    <source>
        <dbReference type="HAMAP-Rule" id="MF_01440"/>
    </source>
</evidence>
<dbReference type="InterPro" id="IPR005659">
    <property type="entry name" value="Chemorcpt_Glu_NH3ase_CheD"/>
</dbReference>
<dbReference type="InterPro" id="IPR038592">
    <property type="entry name" value="CheD-like_sf"/>
</dbReference>
<comment type="similarity">
    <text evidence="3">Belongs to the CheD family.</text>
</comment>
<reference evidence="4" key="1">
    <citation type="submission" date="2023-06" db="EMBL/GenBank/DDBJ databases">
        <title>Genomic of Agaribacillus aureum.</title>
        <authorList>
            <person name="Wang G."/>
        </authorList>
    </citation>
    <scope>NUCLEOTIDE SEQUENCE</scope>
    <source>
        <strain evidence="4">BMA12</strain>
    </source>
</reference>
<comment type="caution">
    <text evidence="4">The sequence shown here is derived from an EMBL/GenBank/DDBJ whole genome shotgun (WGS) entry which is preliminary data.</text>
</comment>
<organism evidence="4 5">
    <name type="scientific">Agaribacillus aureus</name>
    <dbReference type="NCBI Taxonomy" id="3051825"/>
    <lineage>
        <taxon>Bacteria</taxon>
        <taxon>Pseudomonadati</taxon>
        <taxon>Bacteroidota</taxon>
        <taxon>Cytophagia</taxon>
        <taxon>Cytophagales</taxon>
        <taxon>Splendidivirgaceae</taxon>
        <taxon>Agaribacillus</taxon>
    </lineage>
</organism>
<dbReference type="CDD" id="cd16352">
    <property type="entry name" value="CheD"/>
    <property type="match status" value="1"/>
</dbReference>
<dbReference type="SUPFAM" id="SSF64438">
    <property type="entry name" value="CNF1/YfiH-like putative cysteine hydrolases"/>
    <property type="match status" value="1"/>
</dbReference>
<keyword evidence="2 3" id="KW-0378">Hydrolase</keyword>
<accession>A0ABT8KZP1</accession>
<name>A0ABT8KZP1_9BACT</name>
<gene>
    <name evidence="3" type="primary">cheD</name>
    <name evidence="4" type="ORF">QQ020_02530</name>
</gene>
<comment type="catalytic activity">
    <reaction evidence="3">
        <text>L-glutaminyl-[protein] + H2O = L-glutamyl-[protein] + NH4(+)</text>
        <dbReference type="Rhea" id="RHEA:16441"/>
        <dbReference type="Rhea" id="RHEA-COMP:10207"/>
        <dbReference type="Rhea" id="RHEA-COMP:10208"/>
        <dbReference type="ChEBI" id="CHEBI:15377"/>
        <dbReference type="ChEBI" id="CHEBI:28938"/>
        <dbReference type="ChEBI" id="CHEBI:29973"/>
        <dbReference type="ChEBI" id="CHEBI:30011"/>
        <dbReference type="EC" id="3.5.1.44"/>
    </reaction>
</comment>
<proteinExistence type="inferred from homology"/>